<reference evidence="2 3" key="1">
    <citation type="journal article" date="2021" name="Int. J. Syst. Evol. Microbiol.">
        <title>Amazonocrinis nigriterrae gen. nov., sp. nov., Atlanticothrix silvestris gen. nov., sp. nov. and Dendronalium phyllosphericum gen. nov., sp. nov., nostocacean cyanobacteria from Brazilian environments.</title>
        <authorList>
            <person name="Alvarenga D.O."/>
            <person name="Andreote A.P.D."/>
            <person name="Branco L.H.Z."/>
            <person name="Delbaje E."/>
            <person name="Cruz R.B."/>
            <person name="Varani A.M."/>
            <person name="Fiore M.F."/>
        </authorList>
    </citation>
    <scope>NUCLEOTIDE SEQUENCE [LARGE SCALE GENOMIC DNA]</scope>
    <source>
        <strain evidence="2 3">CENA67</strain>
    </source>
</reference>
<evidence type="ECO:0000313" key="3">
    <source>
        <dbReference type="Proteomes" id="UP000632766"/>
    </source>
</evidence>
<proteinExistence type="predicted"/>
<accession>A0A8J7L9S1</accession>
<dbReference type="Pfam" id="PF12697">
    <property type="entry name" value="Abhydrolase_6"/>
    <property type="match status" value="1"/>
</dbReference>
<dbReference type="AlphaFoldDB" id="A0A8J7L9S1"/>
<dbReference type="RefSeq" id="WP_198126258.1">
    <property type="nucleotide sequence ID" value="NZ_JAECZC010000042.1"/>
</dbReference>
<comment type="caution">
    <text evidence="2">The sequence shown here is derived from an EMBL/GenBank/DDBJ whole genome shotgun (WGS) entry which is preliminary data.</text>
</comment>
<dbReference type="Proteomes" id="UP000632766">
    <property type="component" value="Unassembled WGS sequence"/>
</dbReference>
<dbReference type="InterPro" id="IPR000073">
    <property type="entry name" value="AB_hydrolase_1"/>
</dbReference>
<organism evidence="2 3">
    <name type="scientific">Amazonocrinis nigriterrae CENA67</name>
    <dbReference type="NCBI Taxonomy" id="2794033"/>
    <lineage>
        <taxon>Bacteria</taxon>
        <taxon>Bacillati</taxon>
        <taxon>Cyanobacteriota</taxon>
        <taxon>Cyanophyceae</taxon>
        <taxon>Nostocales</taxon>
        <taxon>Nostocaceae</taxon>
        <taxon>Amazonocrinis</taxon>
        <taxon>Amazonocrinis nigriterrae</taxon>
    </lineage>
</organism>
<evidence type="ECO:0000313" key="2">
    <source>
        <dbReference type="EMBL" id="MBH8564415.1"/>
    </source>
</evidence>
<protein>
    <submittedName>
        <fullName evidence="2">Alpha/beta hydrolase</fullName>
    </submittedName>
</protein>
<name>A0A8J7L9S1_9NOST</name>
<dbReference type="PANTHER" id="PTHR46438:SF2">
    <property type="entry name" value="ALPHA_BETA-HYDROLASES SUPERFAMILY PROTEIN"/>
    <property type="match status" value="1"/>
</dbReference>
<feature type="domain" description="AB hydrolase-1" evidence="1">
    <location>
        <begin position="44"/>
        <end position="300"/>
    </location>
</feature>
<dbReference type="EMBL" id="JAECZC010000042">
    <property type="protein sequence ID" value="MBH8564415.1"/>
    <property type="molecule type" value="Genomic_DNA"/>
</dbReference>
<dbReference type="InterPro" id="IPR029058">
    <property type="entry name" value="AB_hydrolase_fold"/>
</dbReference>
<keyword evidence="2" id="KW-0378">Hydrolase</keyword>
<keyword evidence="3" id="KW-1185">Reference proteome</keyword>
<dbReference type="SUPFAM" id="SSF53474">
    <property type="entry name" value="alpha/beta-Hydrolases"/>
    <property type="match status" value="1"/>
</dbReference>
<dbReference type="PANTHER" id="PTHR46438">
    <property type="entry name" value="ALPHA/BETA-HYDROLASES SUPERFAMILY PROTEIN"/>
    <property type="match status" value="1"/>
</dbReference>
<gene>
    <name evidence="2" type="ORF">I8748_19890</name>
</gene>
<dbReference type="GO" id="GO:0016787">
    <property type="term" value="F:hydrolase activity"/>
    <property type="evidence" value="ECO:0007669"/>
    <property type="project" value="UniProtKB-KW"/>
</dbReference>
<sequence>MQPSTGANTITFSASPTQFYTWHNYRCAYEIYQPANFTPEGIPLLLIHPIGVGLSRQFWRRFCSQWYNTGHRNRIYNPDLLGCGESDMPHVAYSPKDWAKQLHYFLQKVVQKPVIIVVQGALLPVAIELVKQDANLIAGLILAGPPAWAVITKKSPEWQQKVIWNLLDSPFGNAFYHYARTPKFLQSFSTRQLFASEDTVDAEWLNTLVKGAENIANRYAVFSFLAGFWRQDYGSDIASIKQPTLVVVGQTASSISEEGKKETPDERLADYLAYLPQGRGIKLLGRNVLPYESTAEFVAAIAPFIESNGKLHPLMGGEG</sequence>
<evidence type="ECO:0000259" key="1">
    <source>
        <dbReference type="Pfam" id="PF12697"/>
    </source>
</evidence>
<dbReference type="Gene3D" id="3.40.50.1820">
    <property type="entry name" value="alpha/beta hydrolase"/>
    <property type="match status" value="1"/>
</dbReference>